<dbReference type="EMBL" id="JAKLTQ010000003">
    <property type="protein sequence ID" value="MCG2621650.1"/>
    <property type="molecule type" value="Genomic_DNA"/>
</dbReference>
<protein>
    <submittedName>
        <fullName evidence="1">Uncharacterized protein</fullName>
    </submittedName>
</protein>
<organism evidence="1 2">
    <name type="scientific">Arthrobacter hankyongi</name>
    <dbReference type="NCBI Taxonomy" id="2904801"/>
    <lineage>
        <taxon>Bacteria</taxon>
        <taxon>Bacillati</taxon>
        <taxon>Actinomycetota</taxon>
        <taxon>Actinomycetes</taxon>
        <taxon>Micrococcales</taxon>
        <taxon>Micrococcaceae</taxon>
        <taxon>Arthrobacter</taxon>
    </lineage>
</organism>
<reference evidence="1" key="1">
    <citation type="submission" date="2022-01" db="EMBL/GenBank/DDBJ databases">
        <authorList>
            <person name="Jo J.-H."/>
            <person name="Im W.-T."/>
        </authorList>
    </citation>
    <scope>NUCLEOTIDE SEQUENCE</scope>
    <source>
        <strain evidence="1">I2-34</strain>
    </source>
</reference>
<dbReference type="Proteomes" id="UP001165368">
    <property type="component" value="Unassembled WGS sequence"/>
</dbReference>
<gene>
    <name evidence="1" type="ORF">LVY72_06935</name>
</gene>
<sequence>MQTVDPNTATTEELTAALQSAGVDNPEKWADEVQEYGPYTAENLEPTLTQELGKYGISQDQLSRVLSALKVE</sequence>
<accession>A0ABS9L4U8</accession>
<name>A0ABS9L4U8_9MICC</name>
<dbReference type="RefSeq" id="WP_237819069.1">
    <property type="nucleotide sequence ID" value="NZ_JAKLTQ010000003.1"/>
</dbReference>
<comment type="caution">
    <text evidence="1">The sequence shown here is derived from an EMBL/GenBank/DDBJ whole genome shotgun (WGS) entry which is preliminary data.</text>
</comment>
<evidence type="ECO:0000313" key="1">
    <source>
        <dbReference type="EMBL" id="MCG2621650.1"/>
    </source>
</evidence>
<keyword evidence="2" id="KW-1185">Reference proteome</keyword>
<evidence type="ECO:0000313" key="2">
    <source>
        <dbReference type="Proteomes" id="UP001165368"/>
    </source>
</evidence>
<proteinExistence type="predicted"/>